<dbReference type="PANTHER" id="PTHR42760:SF132">
    <property type="entry name" value="SHORT-CHAIN DEHYDROGENASE_REDUCTASE FAMILY PROTEIN"/>
    <property type="match status" value="1"/>
</dbReference>
<dbReference type="SUPFAM" id="SSF51735">
    <property type="entry name" value="NAD(P)-binding Rossmann-fold domains"/>
    <property type="match status" value="1"/>
</dbReference>
<comment type="similarity">
    <text evidence="1">Belongs to the short-chain dehydrogenases/reductases (SDR) family.</text>
</comment>
<keyword evidence="3" id="KW-1185">Reference proteome</keyword>
<dbReference type="Gene3D" id="3.40.50.720">
    <property type="entry name" value="NAD(P)-binding Rossmann-like Domain"/>
    <property type="match status" value="1"/>
</dbReference>
<dbReference type="PROSITE" id="PS00061">
    <property type="entry name" value="ADH_SHORT"/>
    <property type="match status" value="1"/>
</dbReference>
<evidence type="ECO:0000256" key="1">
    <source>
        <dbReference type="ARBA" id="ARBA00006484"/>
    </source>
</evidence>
<dbReference type="RefSeq" id="WP_184475963.1">
    <property type="nucleotide sequence ID" value="NZ_JACHOV010000009.1"/>
</dbReference>
<accession>A0A840HX12</accession>
<dbReference type="Pfam" id="PF13561">
    <property type="entry name" value="adh_short_C2"/>
    <property type="match status" value="1"/>
</dbReference>
<dbReference type="InterPro" id="IPR036291">
    <property type="entry name" value="NAD(P)-bd_dom_sf"/>
</dbReference>
<organism evidence="2 3">
    <name type="scientific">Rhizorhapis suberifaciens</name>
    <name type="common">corky root of lettuce</name>
    <dbReference type="NCBI Taxonomy" id="13656"/>
    <lineage>
        <taxon>Bacteria</taxon>
        <taxon>Pseudomonadati</taxon>
        <taxon>Pseudomonadota</taxon>
        <taxon>Alphaproteobacteria</taxon>
        <taxon>Sphingomonadales</taxon>
        <taxon>Sphingomonadaceae</taxon>
        <taxon>Rhizorhapis</taxon>
    </lineage>
</organism>
<dbReference type="CDD" id="cd05233">
    <property type="entry name" value="SDR_c"/>
    <property type="match status" value="1"/>
</dbReference>
<proteinExistence type="inferred from homology"/>
<evidence type="ECO:0000313" key="2">
    <source>
        <dbReference type="EMBL" id="MBB4642191.1"/>
    </source>
</evidence>
<dbReference type="PANTHER" id="PTHR42760">
    <property type="entry name" value="SHORT-CHAIN DEHYDROGENASES/REDUCTASES FAMILY MEMBER"/>
    <property type="match status" value="1"/>
</dbReference>
<evidence type="ECO:0000313" key="3">
    <source>
        <dbReference type="Proteomes" id="UP000575068"/>
    </source>
</evidence>
<protein>
    <submittedName>
        <fullName evidence="2">3-oxoacyl-[acyl-carrier protein] reductase</fullName>
        <ecNumber evidence="2">1.1.1.100</ecNumber>
    </submittedName>
</protein>
<dbReference type="EC" id="1.1.1.100" evidence="2"/>
<dbReference type="Proteomes" id="UP000575068">
    <property type="component" value="Unassembled WGS sequence"/>
</dbReference>
<gene>
    <name evidence="2" type="ORF">HNQ99_002513</name>
</gene>
<reference evidence="2 3" key="1">
    <citation type="submission" date="2020-08" db="EMBL/GenBank/DDBJ databases">
        <title>Genomic Encyclopedia of Type Strains, Phase IV (KMG-IV): sequencing the most valuable type-strain genomes for metagenomic binning, comparative biology and taxonomic classification.</title>
        <authorList>
            <person name="Goeker M."/>
        </authorList>
    </citation>
    <scope>NUCLEOTIDE SEQUENCE [LARGE SCALE GENOMIC DNA]</scope>
    <source>
        <strain evidence="2 3">DSM 7465</strain>
    </source>
</reference>
<sequence length="245" mass="25607">MDNLNFAGKQVIVVGGSSGIGNATARAFRDAGADVLVTGTRASAADYGPDEADSFEGLAYSQLIVGDADSVATWQPAVERLDVLVLSQGSVAYRRQEFEPETFRRIVDINLNSMMDCAARLKPLLSVSSGSIITISSVGGVRATIANPAYSASKAGLIHLTRVLGAAWARDGIRVNGIAPGLVETKMIAVTTENPERLAARLKGIPLNRLASPAEIASIAMFLASPMSSYIVGQTIIADGGRTLT</sequence>
<dbReference type="PRINTS" id="PR00081">
    <property type="entry name" value="GDHRDH"/>
</dbReference>
<dbReference type="FunFam" id="3.40.50.720:FF:000084">
    <property type="entry name" value="Short-chain dehydrogenase reductase"/>
    <property type="match status" value="1"/>
</dbReference>
<dbReference type="EMBL" id="JACHOV010000009">
    <property type="protein sequence ID" value="MBB4642191.1"/>
    <property type="molecule type" value="Genomic_DNA"/>
</dbReference>
<dbReference type="InterPro" id="IPR020904">
    <property type="entry name" value="Sc_DH/Rdtase_CS"/>
</dbReference>
<keyword evidence="2" id="KW-0560">Oxidoreductase</keyword>
<dbReference type="GO" id="GO:0004316">
    <property type="term" value="F:3-oxoacyl-[acyl-carrier-protein] reductase (NADPH) activity"/>
    <property type="evidence" value="ECO:0007669"/>
    <property type="project" value="UniProtKB-EC"/>
</dbReference>
<comment type="caution">
    <text evidence="2">The sequence shown here is derived from an EMBL/GenBank/DDBJ whole genome shotgun (WGS) entry which is preliminary data.</text>
</comment>
<dbReference type="PRINTS" id="PR00080">
    <property type="entry name" value="SDRFAMILY"/>
</dbReference>
<dbReference type="InterPro" id="IPR002347">
    <property type="entry name" value="SDR_fam"/>
</dbReference>
<dbReference type="AlphaFoldDB" id="A0A840HX12"/>
<name>A0A840HX12_9SPHN</name>